<dbReference type="Pfam" id="PF14420">
    <property type="entry name" value="Clr5"/>
    <property type="match status" value="1"/>
</dbReference>
<dbReference type="Proteomes" id="UP001275084">
    <property type="component" value="Unassembled WGS sequence"/>
</dbReference>
<reference evidence="3" key="1">
    <citation type="journal article" date="2023" name="Mol. Phylogenet. Evol.">
        <title>Genome-scale phylogeny and comparative genomics of the fungal order Sordariales.</title>
        <authorList>
            <person name="Hensen N."/>
            <person name="Bonometti L."/>
            <person name="Westerberg I."/>
            <person name="Brannstrom I.O."/>
            <person name="Guillou S."/>
            <person name="Cros-Aarteil S."/>
            <person name="Calhoun S."/>
            <person name="Haridas S."/>
            <person name="Kuo A."/>
            <person name="Mondo S."/>
            <person name="Pangilinan J."/>
            <person name="Riley R."/>
            <person name="LaButti K."/>
            <person name="Andreopoulos B."/>
            <person name="Lipzen A."/>
            <person name="Chen C."/>
            <person name="Yan M."/>
            <person name="Daum C."/>
            <person name="Ng V."/>
            <person name="Clum A."/>
            <person name="Steindorff A."/>
            <person name="Ohm R.A."/>
            <person name="Martin F."/>
            <person name="Silar P."/>
            <person name="Natvig D.O."/>
            <person name="Lalanne C."/>
            <person name="Gautier V."/>
            <person name="Ament-Velasquez S.L."/>
            <person name="Kruys A."/>
            <person name="Hutchinson M.I."/>
            <person name="Powell A.J."/>
            <person name="Barry K."/>
            <person name="Miller A.N."/>
            <person name="Grigoriev I.V."/>
            <person name="Debuchy R."/>
            <person name="Gladieux P."/>
            <person name="Hiltunen Thoren M."/>
            <person name="Johannesson H."/>
        </authorList>
    </citation>
    <scope>NUCLEOTIDE SEQUENCE</scope>
    <source>
        <strain evidence="3">CBS 955.72</strain>
    </source>
</reference>
<evidence type="ECO:0000259" key="2">
    <source>
        <dbReference type="Pfam" id="PF14420"/>
    </source>
</evidence>
<dbReference type="PANTHER" id="PTHR38788:SF3">
    <property type="entry name" value="CLR5 DOMAIN-CONTAINING PROTEIN"/>
    <property type="match status" value="1"/>
</dbReference>
<gene>
    <name evidence="3" type="ORF">B0T25DRAFT_362902</name>
</gene>
<comment type="caution">
    <text evidence="3">The sequence shown here is derived from an EMBL/GenBank/DDBJ whole genome shotgun (WGS) entry which is preliminary data.</text>
</comment>
<feature type="region of interest" description="Disordered" evidence="1">
    <location>
        <begin position="302"/>
        <end position="329"/>
    </location>
</feature>
<dbReference type="PANTHER" id="PTHR38788">
    <property type="entry name" value="CLR5 DOMAIN-CONTAINING PROTEIN"/>
    <property type="match status" value="1"/>
</dbReference>
<dbReference type="EMBL" id="JAUIQD010000009">
    <property type="protein sequence ID" value="KAK3339760.1"/>
    <property type="molecule type" value="Genomic_DNA"/>
</dbReference>
<proteinExistence type="predicted"/>
<organism evidence="3 4">
    <name type="scientific">Lasiosphaeria hispida</name>
    <dbReference type="NCBI Taxonomy" id="260671"/>
    <lineage>
        <taxon>Eukaryota</taxon>
        <taxon>Fungi</taxon>
        <taxon>Dikarya</taxon>
        <taxon>Ascomycota</taxon>
        <taxon>Pezizomycotina</taxon>
        <taxon>Sordariomycetes</taxon>
        <taxon>Sordariomycetidae</taxon>
        <taxon>Sordariales</taxon>
        <taxon>Lasiosphaeriaceae</taxon>
        <taxon>Lasiosphaeria</taxon>
    </lineage>
</organism>
<reference evidence="3" key="2">
    <citation type="submission" date="2023-06" db="EMBL/GenBank/DDBJ databases">
        <authorList>
            <consortium name="Lawrence Berkeley National Laboratory"/>
            <person name="Haridas S."/>
            <person name="Hensen N."/>
            <person name="Bonometti L."/>
            <person name="Westerberg I."/>
            <person name="Brannstrom I.O."/>
            <person name="Guillou S."/>
            <person name="Cros-Aarteil S."/>
            <person name="Calhoun S."/>
            <person name="Kuo A."/>
            <person name="Mondo S."/>
            <person name="Pangilinan J."/>
            <person name="Riley R."/>
            <person name="Labutti K."/>
            <person name="Andreopoulos B."/>
            <person name="Lipzen A."/>
            <person name="Chen C."/>
            <person name="Yanf M."/>
            <person name="Daum C."/>
            <person name="Ng V."/>
            <person name="Clum A."/>
            <person name="Steindorff A."/>
            <person name="Ohm R."/>
            <person name="Martin F."/>
            <person name="Silar P."/>
            <person name="Natvig D."/>
            <person name="Lalanne C."/>
            <person name="Gautier V."/>
            <person name="Ament-Velasquez S.L."/>
            <person name="Kruys A."/>
            <person name="Hutchinson M.I."/>
            <person name="Powell A.J."/>
            <person name="Barry K."/>
            <person name="Miller A.N."/>
            <person name="Grigoriev I.V."/>
            <person name="Debuchy R."/>
            <person name="Gladieux P."/>
            <person name="Thoren M.H."/>
            <person name="Johannesson H."/>
        </authorList>
    </citation>
    <scope>NUCLEOTIDE SEQUENCE</scope>
    <source>
        <strain evidence="3">CBS 955.72</strain>
    </source>
</reference>
<keyword evidence="4" id="KW-1185">Reference proteome</keyword>
<feature type="region of interest" description="Disordered" evidence="1">
    <location>
        <begin position="126"/>
        <end position="150"/>
    </location>
</feature>
<dbReference type="InterPro" id="IPR025676">
    <property type="entry name" value="Clr5_dom"/>
</dbReference>
<sequence length="329" mass="36230">MPPTSAKGRRPDWEVHRQAITKLYWTQEKTLGEVMETMRQVHGFSATEKQYKKQLVRVWRLAKNINEQDMRAMIRIQKTRREHYVVAPSDVRYSTPEPEVSSRTLPQAMDELDIATDVGDAAAVGLSDHPPTDFSSPEQHYSRSHPMPSSPSGWHAAGYFPEPEPISPPQATVDGRSIRRFSVPLSKPSIPTQPLAGPTFSFEAMLWQDIPNETLSTQSTVADRSVNGSSSNPEYLTAPSAWGFGPFQVCRGCQATTNTYSPELAGGDDSVDPGIQSFTDGPTSWMATSASGGPFHPIMMHDSESNIPSSAGSAYDWPNDQHLSRSGHS</sequence>
<accession>A0AAJ0H594</accession>
<feature type="domain" description="Clr5" evidence="2">
    <location>
        <begin position="11"/>
        <end position="63"/>
    </location>
</feature>
<evidence type="ECO:0000313" key="3">
    <source>
        <dbReference type="EMBL" id="KAK3339760.1"/>
    </source>
</evidence>
<dbReference type="AlphaFoldDB" id="A0AAJ0H594"/>
<protein>
    <submittedName>
        <fullName evidence="3">Clr5 domain-containing protein</fullName>
    </submittedName>
</protein>
<name>A0AAJ0H594_9PEZI</name>
<evidence type="ECO:0000256" key="1">
    <source>
        <dbReference type="SAM" id="MobiDB-lite"/>
    </source>
</evidence>
<evidence type="ECO:0000313" key="4">
    <source>
        <dbReference type="Proteomes" id="UP001275084"/>
    </source>
</evidence>